<reference evidence="1" key="1">
    <citation type="submission" date="2023-04" db="EMBL/GenBank/DDBJ databases">
        <title>Phytophthora lilii NBRC 32176.</title>
        <authorList>
            <person name="Ichikawa N."/>
            <person name="Sato H."/>
            <person name="Tonouchi N."/>
        </authorList>
    </citation>
    <scope>NUCLEOTIDE SEQUENCE</scope>
    <source>
        <strain evidence="1">NBRC 32176</strain>
    </source>
</reference>
<protein>
    <submittedName>
        <fullName evidence="1">Unnamed protein product</fullName>
    </submittedName>
</protein>
<sequence length="427" mass="48555">MYPNFDNKRDRASKREALLEKLALEQRLEAMKREAYANAIWATDSEQTKVKTATEDADTLARMLTLMKAQSGTSDKPNPNGFTSVGDAYDAMGDFYVENAQGPANRPDAGVFSSVDNATDVPMEEPAKKDKVAPDDSKKYHDDLVKVFKAYPVLSNYTFRPGFVIDDDGTTFERINNKIESVERAQIKLSNVSDDVARKELFKRWKAYTKASNPPGTIYREDLNRLDDQDMEDMSVAQRLDFDKWLEEEMNPAVPSNKRELEDLTVSLDTRVEKKSPETAQVVFTDKRPPVDEDGNSLDPKMWGIEPYGAMGYTGYYYSLLDGYVYLNLLLLDADKFLPILQRGRDGIPYFIELLFGTHDGGHPEWMGSRLKSIIRDDGSYRLKPMTADVLQTIRDHCALLFRCLYSISGENRALDPELVRFTITPY</sequence>
<proteinExistence type="predicted"/>
<comment type="caution">
    <text evidence="1">The sequence shown here is derived from an EMBL/GenBank/DDBJ whole genome shotgun (WGS) entry which is preliminary data.</text>
</comment>
<gene>
    <name evidence="1" type="ORF">Plil01_001582000</name>
</gene>
<name>A0A9W7CT38_9STRA</name>
<organism evidence="1 2">
    <name type="scientific">Phytophthora lilii</name>
    <dbReference type="NCBI Taxonomy" id="2077276"/>
    <lineage>
        <taxon>Eukaryota</taxon>
        <taxon>Sar</taxon>
        <taxon>Stramenopiles</taxon>
        <taxon>Oomycota</taxon>
        <taxon>Peronosporomycetes</taxon>
        <taxon>Peronosporales</taxon>
        <taxon>Peronosporaceae</taxon>
        <taxon>Phytophthora</taxon>
    </lineage>
</organism>
<evidence type="ECO:0000313" key="2">
    <source>
        <dbReference type="Proteomes" id="UP001165083"/>
    </source>
</evidence>
<evidence type="ECO:0000313" key="1">
    <source>
        <dbReference type="EMBL" id="GMF37596.1"/>
    </source>
</evidence>
<accession>A0A9W7CT38</accession>
<dbReference type="AlphaFoldDB" id="A0A9W7CT38"/>
<dbReference type="Proteomes" id="UP001165083">
    <property type="component" value="Unassembled WGS sequence"/>
</dbReference>
<dbReference type="EMBL" id="BSXW01001556">
    <property type="protein sequence ID" value="GMF37596.1"/>
    <property type="molecule type" value="Genomic_DNA"/>
</dbReference>
<keyword evidence="2" id="KW-1185">Reference proteome</keyword>